<dbReference type="InterPro" id="IPR000843">
    <property type="entry name" value="HTH_LacI"/>
</dbReference>
<dbReference type="SMART" id="SM00354">
    <property type="entry name" value="HTH_LACI"/>
    <property type="match status" value="1"/>
</dbReference>
<evidence type="ECO:0000256" key="1">
    <source>
        <dbReference type="ARBA" id="ARBA00023015"/>
    </source>
</evidence>
<dbReference type="InterPro" id="IPR028082">
    <property type="entry name" value="Peripla_BP_I"/>
</dbReference>
<dbReference type="PROSITE" id="PS50932">
    <property type="entry name" value="HTH_LACI_2"/>
    <property type="match status" value="1"/>
</dbReference>
<feature type="domain" description="HTH lacI-type" evidence="4">
    <location>
        <begin position="4"/>
        <end position="58"/>
    </location>
</feature>
<keyword evidence="3" id="KW-0804">Transcription</keyword>
<evidence type="ECO:0000313" key="6">
    <source>
        <dbReference type="Proteomes" id="UP000199568"/>
    </source>
</evidence>
<dbReference type="AlphaFoldDB" id="A0A1I0BTU3"/>
<protein>
    <submittedName>
        <fullName evidence="5">Transcriptional regulator, LacI family</fullName>
    </submittedName>
</protein>
<dbReference type="PROSITE" id="PS00356">
    <property type="entry name" value="HTH_LACI_1"/>
    <property type="match status" value="1"/>
</dbReference>
<evidence type="ECO:0000313" key="5">
    <source>
        <dbReference type="EMBL" id="SET10550.1"/>
    </source>
</evidence>
<dbReference type="CDD" id="cd01392">
    <property type="entry name" value="HTH_LacI"/>
    <property type="match status" value="1"/>
</dbReference>
<dbReference type="RefSeq" id="WP_090441415.1">
    <property type="nucleotide sequence ID" value="NZ_FOHU01000004.1"/>
</dbReference>
<dbReference type="InterPro" id="IPR010982">
    <property type="entry name" value="Lambda_DNA-bd_dom_sf"/>
</dbReference>
<dbReference type="Gene3D" id="3.40.50.2300">
    <property type="match status" value="2"/>
</dbReference>
<dbReference type="PANTHER" id="PTHR30146">
    <property type="entry name" value="LACI-RELATED TRANSCRIPTIONAL REPRESSOR"/>
    <property type="match status" value="1"/>
</dbReference>
<dbReference type="EMBL" id="FOHU01000004">
    <property type="protein sequence ID" value="SET10550.1"/>
    <property type="molecule type" value="Genomic_DNA"/>
</dbReference>
<name>A0A1I0BTU3_9FIRM</name>
<evidence type="ECO:0000256" key="3">
    <source>
        <dbReference type="ARBA" id="ARBA00023163"/>
    </source>
</evidence>
<dbReference type="OrthoDB" id="9775106at2"/>
<keyword evidence="1" id="KW-0805">Transcription regulation</keyword>
<dbReference type="PRINTS" id="PR00036">
    <property type="entry name" value="HTHLACI"/>
</dbReference>
<dbReference type="SUPFAM" id="SSF53822">
    <property type="entry name" value="Periplasmic binding protein-like I"/>
    <property type="match status" value="1"/>
</dbReference>
<keyword evidence="6" id="KW-1185">Reference proteome</keyword>
<dbReference type="GO" id="GO:0000976">
    <property type="term" value="F:transcription cis-regulatory region binding"/>
    <property type="evidence" value="ECO:0007669"/>
    <property type="project" value="TreeGrafter"/>
</dbReference>
<dbReference type="Gene3D" id="1.10.260.40">
    <property type="entry name" value="lambda repressor-like DNA-binding domains"/>
    <property type="match status" value="1"/>
</dbReference>
<dbReference type="Proteomes" id="UP000199568">
    <property type="component" value="Unassembled WGS sequence"/>
</dbReference>
<dbReference type="GO" id="GO:0003700">
    <property type="term" value="F:DNA-binding transcription factor activity"/>
    <property type="evidence" value="ECO:0007669"/>
    <property type="project" value="TreeGrafter"/>
</dbReference>
<dbReference type="STRING" id="426128.SAMN05660297_01421"/>
<dbReference type="PANTHER" id="PTHR30146:SF109">
    <property type="entry name" value="HTH-TYPE TRANSCRIPTIONAL REGULATOR GALS"/>
    <property type="match status" value="1"/>
</dbReference>
<keyword evidence="2" id="KW-0238">DNA-binding</keyword>
<evidence type="ECO:0000256" key="2">
    <source>
        <dbReference type="ARBA" id="ARBA00023125"/>
    </source>
</evidence>
<proteinExistence type="predicted"/>
<dbReference type="InterPro" id="IPR046335">
    <property type="entry name" value="LacI/GalR-like_sensor"/>
</dbReference>
<dbReference type="Pfam" id="PF00356">
    <property type="entry name" value="LacI"/>
    <property type="match status" value="1"/>
</dbReference>
<accession>A0A1I0BTU3</accession>
<sequence>MKNVNIKDIAQMAGVGVSTVSRVLNNHPDVKEDTKEKILRIIQEHNYIPNNSARNLKRNNSKNIGVLVKGIYNPFFSQILQSIEEKIHEEGYSMIIHYNDSDCNEDVNDIGEAIELIKEKKLRGLICLGGDYDNIDEEQLVDLGTPIVLASTNIVENVNKEIFSSVIIENERAAFEAVDYLCSLGHERIGMIATGEEDRSIGTLRIKGYKKALEVNKIQYKEECLEIGEYTFTSAFTAMDRLLDKQQDITAVFATSDIMAIGAAKAILSRGLRIPQDISIIGFDGIDFSEFFHPSITTVKQPGEEMGRKSVEILFDFIKKKKKHQHVVLKTELLKRESCLSVISEEKYEEKEAECY</sequence>
<dbReference type="CDD" id="cd06267">
    <property type="entry name" value="PBP1_LacI_sugar_binding-like"/>
    <property type="match status" value="1"/>
</dbReference>
<evidence type="ECO:0000259" key="4">
    <source>
        <dbReference type="PROSITE" id="PS50932"/>
    </source>
</evidence>
<dbReference type="Pfam" id="PF13377">
    <property type="entry name" value="Peripla_BP_3"/>
    <property type="match status" value="1"/>
</dbReference>
<organism evidence="5 6">
    <name type="scientific">Natronincola peptidivorans</name>
    <dbReference type="NCBI Taxonomy" id="426128"/>
    <lineage>
        <taxon>Bacteria</taxon>
        <taxon>Bacillati</taxon>
        <taxon>Bacillota</taxon>
        <taxon>Clostridia</taxon>
        <taxon>Peptostreptococcales</taxon>
        <taxon>Natronincolaceae</taxon>
        <taxon>Natronincola</taxon>
    </lineage>
</organism>
<reference evidence="5 6" key="1">
    <citation type="submission" date="2016-10" db="EMBL/GenBank/DDBJ databases">
        <authorList>
            <person name="de Groot N.N."/>
        </authorList>
    </citation>
    <scope>NUCLEOTIDE SEQUENCE [LARGE SCALE GENOMIC DNA]</scope>
    <source>
        <strain evidence="5 6">DSM 18979</strain>
    </source>
</reference>
<dbReference type="SUPFAM" id="SSF47413">
    <property type="entry name" value="lambda repressor-like DNA-binding domains"/>
    <property type="match status" value="1"/>
</dbReference>
<gene>
    <name evidence="5" type="ORF">SAMN05660297_01421</name>
</gene>